<name>A0A4P7VH38_9BACT</name>
<gene>
    <name evidence="1" type="ORF">E7746_05810</name>
</gene>
<dbReference type="RefSeq" id="WP_136410164.1">
    <property type="nucleotide sequence ID" value="NZ_CP039393.1"/>
</dbReference>
<organism evidence="1 2">
    <name type="scientific">Muribaculum gordoncarteri</name>
    <dbReference type="NCBI Taxonomy" id="2530390"/>
    <lineage>
        <taxon>Bacteria</taxon>
        <taxon>Pseudomonadati</taxon>
        <taxon>Bacteroidota</taxon>
        <taxon>Bacteroidia</taxon>
        <taxon>Bacteroidales</taxon>
        <taxon>Muribaculaceae</taxon>
        <taxon>Muribaculum</taxon>
    </lineage>
</organism>
<dbReference type="Proteomes" id="UP000297031">
    <property type="component" value="Chromosome"/>
</dbReference>
<dbReference type="EMBL" id="CP039393">
    <property type="protein sequence ID" value="QCD35443.1"/>
    <property type="molecule type" value="Genomic_DNA"/>
</dbReference>
<dbReference type="AlphaFoldDB" id="A0A4P7VH38"/>
<dbReference type="OrthoDB" id="1083006at2"/>
<sequence length="163" mass="17353">MIGAGIGLGLKAIGGIFGGIKASKAMRQVRDSLNEQRQRNADWYNRRYNEDATQRADAQAILAKTEESIRNRNRQAAGAQAVMGGTEEAVAAAKEANNRALADATTAIAANAERRKDMIESQYHAKDDALQQQINDLNINKSHAVSQAVGGVSSAGTNIAGLF</sequence>
<protein>
    <submittedName>
        <fullName evidence="1">Uncharacterized protein</fullName>
    </submittedName>
</protein>
<proteinExistence type="predicted"/>
<dbReference type="KEGG" id="mgod:E7746_05810"/>
<evidence type="ECO:0000313" key="2">
    <source>
        <dbReference type="Proteomes" id="UP000297031"/>
    </source>
</evidence>
<evidence type="ECO:0000313" key="1">
    <source>
        <dbReference type="EMBL" id="QCD35443.1"/>
    </source>
</evidence>
<keyword evidence="2" id="KW-1185">Reference proteome</keyword>
<reference evidence="1 2" key="1">
    <citation type="submission" date="2019-02" db="EMBL/GenBank/DDBJ databases">
        <title>Isolation and identification of novel species under the genus Muribaculum.</title>
        <authorList>
            <person name="Miyake S."/>
            <person name="Ding Y."/>
            <person name="Low A."/>
            <person name="Soh M."/>
            <person name="Seedorf H."/>
        </authorList>
    </citation>
    <scope>NUCLEOTIDE SEQUENCE [LARGE SCALE GENOMIC DNA]</scope>
    <source>
        <strain evidence="1 2">TLL-A4</strain>
    </source>
</reference>
<accession>A0A4P7VH38</accession>